<dbReference type="AlphaFoldDB" id="A0A7C3KHL6"/>
<sequence>MSVEHTTQLIQLILNSALMVLGCALLLGRVVQRQEAIEIHLLNLKQRYETHESLTENFMQLRKQMRSLQQRFQLLQRGASSAYAALLGAVLSTFLLALRALLPFEFLIPLSLFCFTVGAAALLMAVCCMVLDLHHSQRSLMEELRDVIGVRRKHEIGRDSRLSSVSVRSQRKVAVRSPLRAKAG</sequence>
<keyword evidence="1" id="KW-1133">Transmembrane helix</keyword>
<keyword evidence="1" id="KW-0472">Membrane</keyword>
<name>A0A7C3KHL6_9CYAN</name>
<accession>A0A7C3KHL6</accession>
<dbReference type="Pfam" id="PF11026">
    <property type="entry name" value="DUF2721"/>
    <property type="match status" value="1"/>
</dbReference>
<proteinExistence type="predicted"/>
<reference evidence="2" key="1">
    <citation type="journal article" date="2020" name="mSystems">
        <title>Genome- and Community-Level Interaction Insights into Carbon Utilization and Element Cycling Functions of Hydrothermarchaeota in Hydrothermal Sediment.</title>
        <authorList>
            <person name="Zhou Z."/>
            <person name="Liu Y."/>
            <person name="Xu W."/>
            <person name="Pan J."/>
            <person name="Luo Z.H."/>
            <person name="Li M."/>
        </authorList>
    </citation>
    <scope>NUCLEOTIDE SEQUENCE [LARGE SCALE GENOMIC DNA]</scope>
    <source>
        <strain evidence="2">SpSt-418</strain>
    </source>
</reference>
<dbReference type="InterPro" id="IPR021279">
    <property type="entry name" value="DUF2721"/>
</dbReference>
<evidence type="ECO:0000256" key="1">
    <source>
        <dbReference type="SAM" id="Phobius"/>
    </source>
</evidence>
<organism evidence="2">
    <name type="scientific">Oscillatoriales cyanobacterium SpSt-418</name>
    <dbReference type="NCBI Taxonomy" id="2282169"/>
    <lineage>
        <taxon>Bacteria</taxon>
        <taxon>Bacillati</taxon>
        <taxon>Cyanobacteriota</taxon>
        <taxon>Cyanophyceae</taxon>
        <taxon>Oscillatoriophycideae</taxon>
        <taxon>Oscillatoriales</taxon>
    </lineage>
</organism>
<feature type="transmembrane region" description="Helical" evidence="1">
    <location>
        <begin position="108"/>
        <end position="131"/>
    </location>
</feature>
<keyword evidence="1" id="KW-0812">Transmembrane</keyword>
<comment type="caution">
    <text evidence="2">The sequence shown here is derived from an EMBL/GenBank/DDBJ whole genome shotgun (WGS) entry which is preliminary data.</text>
</comment>
<gene>
    <name evidence="2" type="ORF">ENR64_17200</name>
</gene>
<dbReference type="EMBL" id="DSRU01000246">
    <property type="protein sequence ID" value="HFM99462.1"/>
    <property type="molecule type" value="Genomic_DNA"/>
</dbReference>
<feature type="transmembrane region" description="Helical" evidence="1">
    <location>
        <begin position="12"/>
        <end position="31"/>
    </location>
</feature>
<protein>
    <submittedName>
        <fullName evidence="2">DUF2721 domain-containing protein</fullName>
    </submittedName>
</protein>
<evidence type="ECO:0000313" key="2">
    <source>
        <dbReference type="EMBL" id="HFM99462.1"/>
    </source>
</evidence>
<feature type="transmembrane region" description="Helical" evidence="1">
    <location>
        <begin position="81"/>
        <end position="102"/>
    </location>
</feature>